<dbReference type="PROSITE" id="PS00105">
    <property type="entry name" value="AA_TRANSFER_CLASS_1"/>
    <property type="match status" value="1"/>
</dbReference>
<dbReference type="Gene3D" id="3.90.1150.10">
    <property type="entry name" value="Aspartate Aminotransferase, domain 1"/>
    <property type="match status" value="2"/>
</dbReference>
<dbReference type="GO" id="GO:0016212">
    <property type="term" value="F:kynurenine-oxoglutarate transaminase activity"/>
    <property type="evidence" value="ECO:0007669"/>
    <property type="project" value="UniProtKB-EC"/>
</dbReference>
<dbReference type="InterPro" id="IPR004838">
    <property type="entry name" value="NHTrfase_class1_PyrdxlP-BS"/>
</dbReference>
<protein>
    <submittedName>
        <fullName evidence="8">Arylformamidase</fullName>
        <ecNumber evidence="8">2.6.1.7</ecNumber>
    </submittedName>
</protein>
<dbReference type="Pfam" id="PF00155">
    <property type="entry name" value="Aminotran_1_2"/>
    <property type="match status" value="1"/>
</dbReference>
<dbReference type="EC" id="2.6.1.7" evidence="8"/>
<feature type="domain" description="Aminotransferase class I/classII large" evidence="7">
    <location>
        <begin position="48"/>
        <end position="465"/>
    </location>
</feature>
<dbReference type="PANTHER" id="PTHR43807:SF20">
    <property type="entry name" value="FI04487P"/>
    <property type="match status" value="1"/>
</dbReference>
<sequence>MSSSTTSSSSTTRKPSRLVGNHASRIHEELSKGIDVWTLFGQGFGHTDNVNLGQGFMNFPPPPYVKQAITKALNERVDVHHYAHAKGVPRLRKAISDFYSKSYRKPADTEKDIYQPADPNALPQRRPDAGVPLNPDTDISVHPGANQGMYCILGAFLEPGDEVITFEPAFDQYHCEATFNNGVPVYVPLIPPSFHSPNNKSGPAGNMPSSNDWQVDWDALEKAMASPKAKAIIYNSPHNPLGKVFTEAELSRFAALCIKYDLLVLADEVYDCLTYDGVEHIRLATFEGMWERTITIGSAGKSFAATGWRVGWCVGPPHLIHPTSIVHVRISFCTNHAASVAAAIGLEEAEAHGFFPTQIKEYAERRQTICKALDDVGLPYSFPEGGYFVMVDGTAIDVPKDFEAPAEIEKRPADYKIAWFLATKIGITTIPASAFYSDAHAVAGEGYIRFSFCKDGDLERAAERLQKLKPYLKSKRA</sequence>
<keyword evidence="3 8" id="KW-0032">Aminotransferase</keyword>
<evidence type="ECO:0000313" key="9">
    <source>
        <dbReference type="Proteomes" id="UP001176517"/>
    </source>
</evidence>
<dbReference type="Proteomes" id="UP001176517">
    <property type="component" value="Unassembled WGS sequence"/>
</dbReference>
<dbReference type="GO" id="GO:0005739">
    <property type="term" value="C:mitochondrion"/>
    <property type="evidence" value="ECO:0007669"/>
    <property type="project" value="TreeGrafter"/>
</dbReference>
<dbReference type="InterPro" id="IPR004839">
    <property type="entry name" value="Aminotransferase_I/II_large"/>
</dbReference>
<keyword evidence="9" id="KW-1185">Reference proteome</keyword>
<evidence type="ECO:0000256" key="3">
    <source>
        <dbReference type="ARBA" id="ARBA00022576"/>
    </source>
</evidence>
<dbReference type="InterPro" id="IPR015421">
    <property type="entry name" value="PyrdxlP-dep_Trfase_major"/>
</dbReference>
<organism evidence="8 9">
    <name type="scientific">Tilletia horrida</name>
    <dbReference type="NCBI Taxonomy" id="155126"/>
    <lineage>
        <taxon>Eukaryota</taxon>
        <taxon>Fungi</taxon>
        <taxon>Dikarya</taxon>
        <taxon>Basidiomycota</taxon>
        <taxon>Ustilaginomycotina</taxon>
        <taxon>Exobasidiomycetes</taxon>
        <taxon>Tilletiales</taxon>
        <taxon>Tilletiaceae</taxon>
        <taxon>Tilletia</taxon>
    </lineage>
</organism>
<dbReference type="InterPro" id="IPR051326">
    <property type="entry name" value="Kynurenine-oxoglutarate_AT"/>
</dbReference>
<comment type="similarity">
    <text evidence="2">Belongs to the class-I pyridoxal-phosphate-dependent aminotransferase family.</text>
</comment>
<dbReference type="Gene3D" id="3.40.640.10">
    <property type="entry name" value="Type I PLP-dependent aspartate aminotransferase-like (Major domain)"/>
    <property type="match status" value="2"/>
</dbReference>
<dbReference type="FunFam" id="3.40.640.10:FF:000024">
    <property type="entry name" value="Kynurenine--oxoglutarate transaminase 3"/>
    <property type="match status" value="1"/>
</dbReference>
<reference evidence="8" key="1">
    <citation type="journal article" date="2023" name="PhytoFront">
        <title>Draft Genome Resources of Seven Strains of Tilletia horrida, Causal Agent of Kernel Smut of Rice.</title>
        <authorList>
            <person name="Khanal S."/>
            <person name="Antony Babu S."/>
            <person name="Zhou X.G."/>
        </authorList>
    </citation>
    <scope>NUCLEOTIDE SEQUENCE</scope>
    <source>
        <strain evidence="8">TX6</strain>
    </source>
</reference>
<evidence type="ECO:0000259" key="7">
    <source>
        <dbReference type="Pfam" id="PF00155"/>
    </source>
</evidence>
<dbReference type="SUPFAM" id="SSF53383">
    <property type="entry name" value="PLP-dependent transferases"/>
    <property type="match status" value="1"/>
</dbReference>
<comment type="cofactor">
    <cofactor evidence="1">
        <name>pyridoxal 5'-phosphate</name>
        <dbReference type="ChEBI" id="CHEBI:597326"/>
    </cofactor>
</comment>
<comment type="caution">
    <text evidence="8">The sequence shown here is derived from an EMBL/GenBank/DDBJ whole genome shotgun (WGS) entry which is preliminary data.</text>
</comment>
<dbReference type="CDD" id="cd00609">
    <property type="entry name" value="AAT_like"/>
    <property type="match status" value="1"/>
</dbReference>
<feature type="region of interest" description="Disordered" evidence="6">
    <location>
        <begin position="1"/>
        <end position="21"/>
    </location>
</feature>
<evidence type="ECO:0000256" key="1">
    <source>
        <dbReference type="ARBA" id="ARBA00001933"/>
    </source>
</evidence>
<evidence type="ECO:0000256" key="6">
    <source>
        <dbReference type="SAM" id="MobiDB-lite"/>
    </source>
</evidence>
<accession>A0AAN6GLR9</accession>
<evidence type="ECO:0000256" key="4">
    <source>
        <dbReference type="ARBA" id="ARBA00022679"/>
    </source>
</evidence>
<feature type="compositionally biased region" description="Low complexity" evidence="6">
    <location>
        <begin position="1"/>
        <end position="12"/>
    </location>
</feature>
<dbReference type="InterPro" id="IPR015422">
    <property type="entry name" value="PyrdxlP-dep_Trfase_small"/>
</dbReference>
<dbReference type="PANTHER" id="PTHR43807">
    <property type="entry name" value="FI04487P"/>
    <property type="match status" value="1"/>
</dbReference>
<keyword evidence="4 8" id="KW-0808">Transferase</keyword>
<evidence type="ECO:0000256" key="2">
    <source>
        <dbReference type="ARBA" id="ARBA00007441"/>
    </source>
</evidence>
<evidence type="ECO:0000256" key="5">
    <source>
        <dbReference type="ARBA" id="ARBA00022898"/>
    </source>
</evidence>
<evidence type="ECO:0000313" key="8">
    <source>
        <dbReference type="EMBL" id="KAK0547315.1"/>
    </source>
</evidence>
<feature type="region of interest" description="Disordered" evidence="6">
    <location>
        <begin position="106"/>
        <end position="126"/>
    </location>
</feature>
<keyword evidence="5" id="KW-0663">Pyridoxal phosphate</keyword>
<proteinExistence type="inferred from homology"/>
<dbReference type="GO" id="GO:0030170">
    <property type="term" value="F:pyridoxal phosphate binding"/>
    <property type="evidence" value="ECO:0007669"/>
    <property type="project" value="InterPro"/>
</dbReference>
<dbReference type="EMBL" id="JAPDMZ010000165">
    <property type="protein sequence ID" value="KAK0547315.1"/>
    <property type="molecule type" value="Genomic_DNA"/>
</dbReference>
<name>A0AAN6GLR9_9BASI</name>
<dbReference type="InterPro" id="IPR015424">
    <property type="entry name" value="PyrdxlP-dep_Trfase"/>
</dbReference>
<gene>
    <name evidence="8" type="primary">BNA3</name>
    <name evidence="8" type="ORF">OC846_004913</name>
</gene>
<dbReference type="AlphaFoldDB" id="A0AAN6GLR9"/>